<dbReference type="OrthoDB" id="6048333at2"/>
<keyword evidence="1" id="KW-0812">Transmembrane</keyword>
<evidence type="ECO:0000256" key="1">
    <source>
        <dbReference type="SAM" id="Phobius"/>
    </source>
</evidence>
<proteinExistence type="predicted"/>
<evidence type="ECO:0000313" key="2">
    <source>
        <dbReference type="EMBL" id="RLK56219.1"/>
    </source>
</evidence>
<dbReference type="EMBL" id="RCDC01000004">
    <property type="protein sequence ID" value="RLK56219.1"/>
    <property type="molecule type" value="Genomic_DNA"/>
</dbReference>
<evidence type="ECO:0000313" key="3">
    <source>
        <dbReference type="Proteomes" id="UP000274786"/>
    </source>
</evidence>
<dbReference type="RefSeq" id="WP_121037171.1">
    <property type="nucleotide sequence ID" value="NZ_RCDC01000004.1"/>
</dbReference>
<keyword evidence="1" id="KW-0472">Membrane</keyword>
<dbReference type="AlphaFoldDB" id="A0A498CE75"/>
<protein>
    <submittedName>
        <fullName evidence="2">Uncharacterized protein</fullName>
    </submittedName>
</protein>
<comment type="caution">
    <text evidence="2">The sequence shown here is derived from an EMBL/GenBank/DDBJ whole genome shotgun (WGS) entry which is preliminary data.</text>
</comment>
<sequence length="247" mass="25494">MALDPSISIIRGLQASVGLNGLTVSVSPGMCYVPGTGRVLSDGTASVTLSSPTANTFYHLYAYDMGGGLMGLEASTIGPDAPYLGTARCKTGDPTRRYLISGRTNASSVLRPGKHTRPSEMGNRVMLDAATAAGSVPIMLLSGLVATTAQTIDLSAVLPVTANRAIVQVLNPTNFTLYTSRSDVGAPSATNFQYAAVPGSSPVLDITLDANRQFTVLLNASLPLIGPILGLLTGSASIALVGYDFDR</sequence>
<reference evidence="2 3" key="1">
    <citation type="submission" date="2018-10" db="EMBL/GenBank/DDBJ databases">
        <title>Comparative analysis of microorganisms from saline springs in Andes Mountain Range, Colombia.</title>
        <authorList>
            <person name="Rubin E."/>
        </authorList>
    </citation>
    <scope>NUCLEOTIDE SEQUENCE [LARGE SCALE GENOMIC DNA]</scope>
    <source>
        <strain evidence="2 3">USBA GBX 843</strain>
    </source>
</reference>
<dbReference type="Proteomes" id="UP000274786">
    <property type="component" value="Unassembled WGS sequence"/>
</dbReference>
<gene>
    <name evidence="2" type="ORF">BCL79_0602</name>
</gene>
<name>A0A498CE75_9GAMM</name>
<accession>A0A498CE75</accession>
<organism evidence="2 3">
    <name type="scientific">Stenotrophomonas rhizophila</name>
    <dbReference type="NCBI Taxonomy" id="216778"/>
    <lineage>
        <taxon>Bacteria</taxon>
        <taxon>Pseudomonadati</taxon>
        <taxon>Pseudomonadota</taxon>
        <taxon>Gammaproteobacteria</taxon>
        <taxon>Lysobacterales</taxon>
        <taxon>Lysobacteraceae</taxon>
        <taxon>Stenotrophomonas</taxon>
    </lineage>
</organism>
<keyword evidence="1" id="KW-1133">Transmembrane helix</keyword>
<feature type="transmembrane region" description="Helical" evidence="1">
    <location>
        <begin position="224"/>
        <end position="243"/>
    </location>
</feature>